<dbReference type="WBParaSite" id="maker-unitig_28221-snap-gene-0.1-mRNA-1">
    <property type="protein sequence ID" value="maker-unitig_28221-snap-gene-0.1-mRNA-1"/>
    <property type="gene ID" value="maker-unitig_28221-snap-gene-0.1"/>
</dbReference>
<organism evidence="1 2">
    <name type="scientific">Macrostomum lignano</name>
    <dbReference type="NCBI Taxonomy" id="282301"/>
    <lineage>
        <taxon>Eukaryota</taxon>
        <taxon>Metazoa</taxon>
        <taxon>Spiralia</taxon>
        <taxon>Lophotrochozoa</taxon>
        <taxon>Platyhelminthes</taxon>
        <taxon>Rhabditophora</taxon>
        <taxon>Macrostomorpha</taxon>
        <taxon>Macrostomida</taxon>
        <taxon>Macrostomidae</taxon>
        <taxon>Macrostomum</taxon>
    </lineage>
</organism>
<keyword evidence="1" id="KW-1185">Reference proteome</keyword>
<dbReference type="Proteomes" id="UP000095280">
    <property type="component" value="Unplaced"/>
</dbReference>
<name>A0A1I8FBI7_9PLAT</name>
<evidence type="ECO:0000313" key="1">
    <source>
        <dbReference type="Proteomes" id="UP000095280"/>
    </source>
</evidence>
<protein>
    <submittedName>
        <fullName evidence="2">Ketoacyl_synth_N domain-containing protein</fullName>
    </submittedName>
</protein>
<sequence length="114" mass="11919">MAGPGCGPLAEWTALSEGATAVWPANFGQFRNRGQRRLQTAISSDTCPRVRFVPGRRRGGGGRFDLGETAWAALLGHLQSGDSLRGESVVTGALHHRSGPQSAAVATCLLDGGY</sequence>
<evidence type="ECO:0000313" key="2">
    <source>
        <dbReference type="WBParaSite" id="maker-unitig_28221-snap-gene-0.1-mRNA-1"/>
    </source>
</evidence>
<dbReference type="AlphaFoldDB" id="A0A1I8FBI7"/>
<reference evidence="2" key="1">
    <citation type="submission" date="2016-11" db="UniProtKB">
        <authorList>
            <consortium name="WormBaseParasite"/>
        </authorList>
    </citation>
    <scope>IDENTIFICATION</scope>
</reference>
<proteinExistence type="predicted"/>
<accession>A0A1I8FBI7</accession>